<evidence type="ECO:0000256" key="5">
    <source>
        <dbReference type="SAM" id="Phobius"/>
    </source>
</evidence>
<dbReference type="Pfam" id="PF00002">
    <property type="entry name" value="7tm_2"/>
    <property type="match status" value="1"/>
</dbReference>
<dbReference type="InterPro" id="IPR000832">
    <property type="entry name" value="GPCR_2_secretin-like"/>
</dbReference>
<reference evidence="7" key="1">
    <citation type="submission" date="2022-11" db="EMBL/GenBank/DDBJ databases">
        <title>Centuries of genome instability and evolution in soft-shell clam transmissible cancer (bioRxiv).</title>
        <authorList>
            <person name="Hart S.F.M."/>
            <person name="Yonemitsu M.A."/>
            <person name="Giersch R.M."/>
            <person name="Beal B.F."/>
            <person name="Arriagada G."/>
            <person name="Davis B.W."/>
            <person name="Ostrander E.A."/>
            <person name="Goff S.P."/>
            <person name="Metzger M.J."/>
        </authorList>
    </citation>
    <scope>NUCLEOTIDE SEQUENCE</scope>
    <source>
        <strain evidence="7">MELC-2E11</strain>
        <tissue evidence="7">Siphon/mantle</tissue>
    </source>
</reference>
<organism evidence="7 8">
    <name type="scientific">Mya arenaria</name>
    <name type="common">Soft-shell clam</name>
    <dbReference type="NCBI Taxonomy" id="6604"/>
    <lineage>
        <taxon>Eukaryota</taxon>
        <taxon>Metazoa</taxon>
        <taxon>Spiralia</taxon>
        <taxon>Lophotrochozoa</taxon>
        <taxon>Mollusca</taxon>
        <taxon>Bivalvia</taxon>
        <taxon>Autobranchia</taxon>
        <taxon>Heteroconchia</taxon>
        <taxon>Euheterodonta</taxon>
        <taxon>Imparidentia</taxon>
        <taxon>Neoheterodontei</taxon>
        <taxon>Myida</taxon>
        <taxon>Myoidea</taxon>
        <taxon>Myidae</taxon>
        <taxon>Mya</taxon>
    </lineage>
</organism>
<feature type="domain" description="G-protein coupled receptors family 2 profile 2" evidence="6">
    <location>
        <begin position="1"/>
        <end position="117"/>
    </location>
</feature>
<keyword evidence="3 5" id="KW-1133">Transmembrane helix</keyword>
<feature type="transmembrane region" description="Helical" evidence="5">
    <location>
        <begin position="82"/>
        <end position="103"/>
    </location>
</feature>
<dbReference type="Gene3D" id="1.20.1070.10">
    <property type="entry name" value="Rhodopsin 7-helix transmembrane proteins"/>
    <property type="match status" value="1"/>
</dbReference>
<keyword evidence="8" id="KW-1185">Reference proteome</keyword>
<gene>
    <name evidence="7" type="ORF">MAR_018173</name>
</gene>
<evidence type="ECO:0000313" key="8">
    <source>
        <dbReference type="Proteomes" id="UP001164746"/>
    </source>
</evidence>
<evidence type="ECO:0000256" key="1">
    <source>
        <dbReference type="ARBA" id="ARBA00004141"/>
    </source>
</evidence>
<feature type="transmembrane region" description="Helical" evidence="5">
    <location>
        <begin position="45"/>
        <end position="75"/>
    </location>
</feature>
<sequence length="117" mass="12832">MYSLRILRSERESLTMCLCVVLLLANILFLAGIGQTENQTVCRWIAVSLHVVFLTVFFTMLSVGLNVYVAVAVVFKSGKNKLVMYLLVAFVPPIAVVLTAASISKLEGYGTKARSMV</sequence>
<dbReference type="PANTHER" id="PTHR12011:SF471">
    <property type="entry name" value="G-PROTEIN COUPLED RECEPTORS FAMILY 2 PROFILE 2 DOMAIN-CONTAINING PROTEIN"/>
    <property type="match status" value="1"/>
</dbReference>
<name>A0ABY7EGI3_MYAAR</name>
<dbReference type="Proteomes" id="UP001164746">
    <property type="component" value="Chromosome 6"/>
</dbReference>
<proteinExistence type="predicted"/>
<evidence type="ECO:0000313" key="7">
    <source>
        <dbReference type="EMBL" id="WAR08215.1"/>
    </source>
</evidence>
<keyword evidence="4 5" id="KW-0472">Membrane</keyword>
<evidence type="ECO:0000259" key="6">
    <source>
        <dbReference type="PROSITE" id="PS50261"/>
    </source>
</evidence>
<evidence type="ECO:0000256" key="3">
    <source>
        <dbReference type="ARBA" id="ARBA00022989"/>
    </source>
</evidence>
<keyword evidence="2 5" id="KW-0812">Transmembrane</keyword>
<dbReference type="PANTHER" id="PTHR12011">
    <property type="entry name" value="ADHESION G-PROTEIN COUPLED RECEPTOR"/>
    <property type="match status" value="1"/>
</dbReference>
<dbReference type="PROSITE" id="PS50261">
    <property type="entry name" value="G_PROTEIN_RECEP_F2_4"/>
    <property type="match status" value="1"/>
</dbReference>
<evidence type="ECO:0000256" key="4">
    <source>
        <dbReference type="ARBA" id="ARBA00023136"/>
    </source>
</evidence>
<dbReference type="EMBL" id="CP111017">
    <property type="protein sequence ID" value="WAR08215.1"/>
    <property type="molecule type" value="Genomic_DNA"/>
</dbReference>
<dbReference type="InterPro" id="IPR017981">
    <property type="entry name" value="GPCR_2-like_7TM"/>
</dbReference>
<protein>
    <submittedName>
        <fullName evidence="7">LPLT2-like protein</fullName>
    </submittedName>
</protein>
<comment type="subcellular location">
    <subcellularLocation>
        <location evidence="1">Membrane</location>
        <topology evidence="1">Multi-pass membrane protein</topology>
    </subcellularLocation>
</comment>
<accession>A0ABY7EGI3</accession>
<evidence type="ECO:0000256" key="2">
    <source>
        <dbReference type="ARBA" id="ARBA00022692"/>
    </source>
</evidence>
<feature type="transmembrane region" description="Helical" evidence="5">
    <location>
        <begin position="12"/>
        <end position="33"/>
    </location>
</feature>